<evidence type="ECO:0000256" key="8">
    <source>
        <dbReference type="ARBA" id="ARBA00022833"/>
    </source>
</evidence>
<keyword evidence="10 18" id="KW-0223">Dioxygenase</keyword>
<feature type="region of interest" description="Disordered" evidence="19">
    <location>
        <begin position="335"/>
        <end position="356"/>
    </location>
</feature>
<evidence type="ECO:0000256" key="7">
    <source>
        <dbReference type="ARBA" id="ARBA00022771"/>
    </source>
</evidence>
<evidence type="ECO:0000256" key="3">
    <source>
        <dbReference type="ARBA" id="ARBA00007502"/>
    </source>
</evidence>
<keyword evidence="8 18" id="KW-0862">Zinc</keyword>
<feature type="compositionally biased region" description="Polar residues" evidence="19">
    <location>
        <begin position="1866"/>
        <end position="1888"/>
    </location>
</feature>
<feature type="compositionally biased region" description="Polar residues" evidence="19">
    <location>
        <begin position="1072"/>
        <end position="1086"/>
    </location>
</feature>
<feature type="region of interest" description="Disordered" evidence="19">
    <location>
        <begin position="1587"/>
        <end position="1658"/>
    </location>
</feature>
<dbReference type="InterPro" id="IPR024779">
    <property type="entry name" value="2OGFeDO_JBP1/TET_oxygenase_dom"/>
</dbReference>
<comment type="catalytic activity">
    <reaction evidence="15 18">
        <text>a 5-formyl-2'-deoxycytidine in DNA + 2-oxoglutarate + O2 = a 5-carboxyl-2'-deoxycytidine in DNA + succinate + CO2 + H(+)</text>
        <dbReference type="Rhea" id="RHEA:53832"/>
        <dbReference type="Rhea" id="RHEA-COMP:13656"/>
        <dbReference type="Rhea" id="RHEA-COMP:13657"/>
        <dbReference type="ChEBI" id="CHEBI:15378"/>
        <dbReference type="ChEBI" id="CHEBI:15379"/>
        <dbReference type="ChEBI" id="CHEBI:16526"/>
        <dbReference type="ChEBI" id="CHEBI:16810"/>
        <dbReference type="ChEBI" id="CHEBI:30031"/>
        <dbReference type="ChEBI" id="CHEBI:137731"/>
        <dbReference type="ChEBI" id="CHEBI:137732"/>
        <dbReference type="EC" id="1.14.11.80"/>
    </reaction>
</comment>
<feature type="region of interest" description="Disordered" evidence="19">
    <location>
        <begin position="157"/>
        <end position="179"/>
    </location>
</feature>
<feature type="compositionally biased region" description="Polar residues" evidence="19">
    <location>
        <begin position="1035"/>
        <end position="1052"/>
    </location>
</feature>
<keyword evidence="12 18" id="KW-0408">Iron</keyword>
<protein>
    <recommendedName>
        <fullName evidence="18">Methylcytosine dioxygenase TET</fullName>
        <ecNumber evidence="18">1.14.11.80</ecNumber>
    </recommendedName>
</protein>
<keyword evidence="11 18" id="KW-0560">Oxidoreductase</keyword>
<evidence type="ECO:0000256" key="6">
    <source>
        <dbReference type="ARBA" id="ARBA00022723"/>
    </source>
</evidence>
<feature type="compositionally biased region" description="Low complexity" evidence="19">
    <location>
        <begin position="1844"/>
        <end position="1856"/>
    </location>
</feature>
<evidence type="ECO:0000256" key="9">
    <source>
        <dbReference type="ARBA" id="ARBA00022853"/>
    </source>
</evidence>
<keyword evidence="7 17" id="KW-0863">Zinc-finger</keyword>
<evidence type="ECO:0000256" key="15">
    <source>
        <dbReference type="ARBA" id="ARBA00047840"/>
    </source>
</evidence>
<feature type="region of interest" description="Disordered" evidence="19">
    <location>
        <begin position="964"/>
        <end position="1052"/>
    </location>
</feature>
<proteinExistence type="inferred from homology"/>
<keyword evidence="5" id="KW-0217">Developmental protein</keyword>
<dbReference type="GO" id="GO:0070579">
    <property type="term" value="F:DNA 5-methylcytosine dioxygenase activity"/>
    <property type="evidence" value="ECO:0007669"/>
    <property type="project" value="UniProtKB-UniRule"/>
</dbReference>
<evidence type="ECO:0000256" key="2">
    <source>
        <dbReference type="ARBA" id="ARBA00004286"/>
    </source>
</evidence>
<dbReference type="Ensembl" id="ENSECRT00000000413.1">
    <property type="protein sequence ID" value="ENSECRP00000000402.1"/>
    <property type="gene ID" value="ENSECRG00000000239.1"/>
</dbReference>
<dbReference type="Pfam" id="PF02008">
    <property type="entry name" value="zf-CXXC"/>
    <property type="match status" value="1"/>
</dbReference>
<feature type="compositionally biased region" description="Low complexity" evidence="19">
    <location>
        <begin position="1945"/>
        <end position="1964"/>
    </location>
</feature>
<dbReference type="GeneTree" id="ENSGT00940000157631"/>
<feature type="compositionally biased region" description="Polar residues" evidence="19">
    <location>
        <begin position="993"/>
        <end position="1006"/>
    </location>
</feature>
<keyword evidence="9" id="KW-0156">Chromatin regulator</keyword>
<evidence type="ECO:0000256" key="5">
    <source>
        <dbReference type="ARBA" id="ARBA00022473"/>
    </source>
</evidence>
<comment type="cofactor">
    <cofactor evidence="18">
        <name>Fe(2+)</name>
        <dbReference type="ChEBI" id="CHEBI:29033"/>
    </cofactor>
    <text evidence="18">Binds 1 Fe(2+) ion per subunit.</text>
</comment>
<reference evidence="21" key="3">
    <citation type="submission" date="2025-09" db="UniProtKB">
        <authorList>
            <consortium name="Ensembl"/>
        </authorList>
    </citation>
    <scope>IDENTIFICATION</scope>
</reference>
<feature type="compositionally biased region" description="Low complexity" evidence="19">
    <location>
        <begin position="345"/>
        <end position="355"/>
    </location>
</feature>
<evidence type="ECO:0000256" key="19">
    <source>
        <dbReference type="SAM" id="MobiDB-lite"/>
    </source>
</evidence>
<keyword evidence="13" id="KW-0238">DNA-binding</keyword>
<dbReference type="GO" id="GO:0045944">
    <property type="term" value="P:positive regulation of transcription by RNA polymerase II"/>
    <property type="evidence" value="ECO:0007669"/>
    <property type="project" value="TreeGrafter"/>
</dbReference>
<dbReference type="InterPro" id="IPR040175">
    <property type="entry name" value="TET1/2/3"/>
</dbReference>
<evidence type="ECO:0000256" key="18">
    <source>
        <dbReference type="RuleBase" id="RU367064"/>
    </source>
</evidence>
<sequence>MKKSKPPTAQSNHDIYDFSLEEEPRILLNGSGVDSSSVNFDSTKSGQGNQVCSPLLLQPKGYQAAVNDPMEHNVSQKKKRKRCGACIPCLRKENCGNCTSCFNRKIGHQICKLRKCEQLKKRPGGFAEVGFEEDIKFQAKFLALTAKTGSGVSSVDGLRISPMEGGPTDHAEESRLRQGALPSLVNGEWRSKEKLEQLGLPKKGKVEEKSLFTENESETIKKEEGQEWMEDNESIMSPFNHTVQNNKCWQNFASVANHDSQQDIVQHAAASIVDSVAPTDNVDMEDAQNLVAFSANAVSMTSSTNTSALNEAELQTMQLYEKFNMEMSGLNAESGLPEITGSGSGSDATGSAPDSCTEDLSTLRTALNLAKLGKKPPNCNCDGPECPDYLEWLEKKIKQATMTLPSCGAIQNDAHPHTPSRITATVASNAFSDQLSSVQTVGTPSTIRLNVMEADVKHRTQAPERSDCLSSKIFPGESTLPYSQNALSLAKEKKITLQMAIAIEALTQLSTIPQNIVQGEETSAANHLHHHPHGESNVLQGSSSSSFAVKNQGMVATSSTTASALPNDTADHQHALQMQIQMSRNASQNSSSSDAQMEQGSPQLFHNQNISASGAQRQWLKEDTFWDNLLKGQPINTTTSRLEEDSLSEPNNSSATPVLQNASDALFPRSGPGANTKPSLENSKLMWHGNSEGSSCENFNKPSPQTNPWMMAKQNCPSPPFPSNDPMTELRQLLGDASFKYVQPVFKVPEIMQHKREKGEFHASKPIKEPQHLSVDSDPGERKYHGWTSGQQASHNLLPSATMSLHQKTQAALQQHLHHKRNLFQEQDLQNWWALGGFETPPIKQEVKEKKGKNYASLSQKQQQLLLGLQQPPQPKPKQIIIKKTKQKASVPAFLPQRQISLDVFKKKSQEEHQAAVASAARETEILSGKSTPDSCLVSQYLGQSTDFKQNQFEAVNTQEFLTNNGSAKTGSGQSGYLLPPPAVAPPSSLSSCTVSQPSEIHCSNNRTDENRESTSTLGEDKNPSYDLSGVAGANNVSEGQANDKGNSTSNEGLQNLEDIIWQLEAEFEGSSIQQSQTKLDGQKQNQEIKETHNSNSGHLDLEPTSCQPSAIGASQTSDPKVGSEDQSQTNNKNELNNIPSVSSSQGGSEGCLKGTNAPEVSRELLLQQQQHRVLEDPFTVPFSAPQSPRKFKIESTGAVTVLSTTGCFDESQDLGDTPTKNSAPFNPSISDFLESPLRYLDTPTKSLLDTPNKDMQAEFPTCNCVEQIVEKDEGPYYNHLGSGPTVASIRELMEERYGQKGEAIRIEKVMYTGKEGKSSQGCPIAKWVIRRSSVTEKLLCLVRHRAGHHCENAVIIILILAWEGVPREVGDKLYREVSETITKFGNPTARRCGLNELRTCACQGKDPETCGASFSFGCSWSMYFNGCKYARSKTPRKFRLSGDNPKEEENLRDRFQDLATRVAPVYKKLAPKAYGNQVATENLALDCRLGLKEGRPFSGITACMDFCAHAHKDQHNLYNGCTVVCTLTREDNRTVGKVPEEEQLHVLPLYTVSLTDEFGSEEGQRQKMKNGAIQVLSKFRREVRKLPEPAKSCRQRRLESKKAASEKRKLSREKSIETPEKIIKTDEQPVPLQGAHKGMLTPKQEAKPTIKMEPKDPFSKTNAVLESYSVLGNCRPSDPYSMNSVYAYPSYYARSNLPPSSPKSAPVNGFHPKLPLPYGYYNYPPNHLFQAPFIGCDSRNNGWPSEGGGYEKNTESQRLNHGYPEFSDQANAAVSGKPGYSSTLRASHEFSQSLNGFQATNQTQGEPTRFASPIMRAIKQEPVDSALYSDCGVGRCTPKGDGASKSSMPAASPSPQLEQWPSHKMNGSMTSENTWNSNLNSKFSSGAQRAPGSWNSPSPFSPSPSPSEGRIQLDKQMQQQQWNSIQNSKGLHPGFTSPSPAPSPHRSSTPGVGASLKPNSMPSSPSPIPQGKSWNTAPVGYSLGNSNGEKTAINSNKTLAAGGYPEKLWGKVDESRVPTPLGLHEKAWKSFGGSAAAGAVDPPDHNLAMTPVETPEGKVYPNPFTGSDDDSRGTPHSTKVWGSCDFQKGEGQEKEIKREEEEEEIWSDSEHNFLDPSIGGVAVAPAHGSILIECARRELHATTPLKKPNRTHPSRISLVFYQHKNLNQPCHGLALWEAKMKVLAERARQRQEEAARLGLSQEDMKAYGKKRKWGASNAASPAPESQPKKKKDSLPTRVSSTLITNSIITVSSYAYTQLTGPYSRWI</sequence>
<name>A0A8C4X2P8_ERPCA</name>
<dbReference type="EC" id="1.14.11.80" evidence="18"/>
<reference evidence="21" key="1">
    <citation type="submission" date="2021-06" db="EMBL/GenBank/DDBJ databases">
        <authorList>
            <consortium name="Wellcome Sanger Institute Data Sharing"/>
        </authorList>
    </citation>
    <scope>NUCLEOTIDE SEQUENCE [LARGE SCALE GENOMIC DNA]</scope>
</reference>
<dbReference type="InterPro" id="IPR046942">
    <property type="entry name" value="TET_oxygenase"/>
</dbReference>
<dbReference type="Pfam" id="PF12851">
    <property type="entry name" value="Tet_JBP"/>
    <property type="match status" value="1"/>
</dbReference>
<dbReference type="GO" id="GO:0008270">
    <property type="term" value="F:zinc ion binding"/>
    <property type="evidence" value="ECO:0007669"/>
    <property type="project" value="UniProtKB-UniRule"/>
</dbReference>
<feature type="region of interest" description="Disordered" evidence="19">
    <location>
        <begin position="770"/>
        <end position="793"/>
    </location>
</feature>
<evidence type="ECO:0000256" key="4">
    <source>
        <dbReference type="ARBA" id="ARBA00022454"/>
    </source>
</evidence>
<dbReference type="PROSITE" id="PS51058">
    <property type="entry name" value="ZF_CXXC"/>
    <property type="match status" value="1"/>
</dbReference>
<comment type="catalytic activity">
    <reaction evidence="16 18">
        <text>a 5-hydroxymethyl-2'-deoxycytidine in DNA + 2-oxoglutarate + O2 = a 5-formyl-2'-deoxycytidine in DNA + succinate + CO2 + H2O</text>
        <dbReference type="Rhea" id="RHEA:53828"/>
        <dbReference type="Rhea" id="RHEA-COMP:13315"/>
        <dbReference type="Rhea" id="RHEA-COMP:13656"/>
        <dbReference type="ChEBI" id="CHEBI:15377"/>
        <dbReference type="ChEBI" id="CHEBI:15379"/>
        <dbReference type="ChEBI" id="CHEBI:16526"/>
        <dbReference type="ChEBI" id="CHEBI:16810"/>
        <dbReference type="ChEBI" id="CHEBI:30031"/>
        <dbReference type="ChEBI" id="CHEBI:136731"/>
        <dbReference type="ChEBI" id="CHEBI:137731"/>
        <dbReference type="EC" id="1.14.11.80"/>
    </reaction>
</comment>
<evidence type="ECO:0000313" key="22">
    <source>
        <dbReference type="Proteomes" id="UP000694620"/>
    </source>
</evidence>
<accession>A0A8C4X2P8</accession>
<dbReference type="PANTHER" id="PTHR23358:SF4">
    <property type="entry name" value="METHYLCYTOSINE DIOXYGENASE TET3"/>
    <property type="match status" value="1"/>
</dbReference>
<comment type="catalytic activity">
    <reaction evidence="18">
        <text>a 5-methyl-2'-deoxycytidine in DNA + 2-oxoglutarate + O2 = a 5-hydroxymethyl-2'-deoxycytidine in DNA + succinate + CO2</text>
        <dbReference type="Rhea" id="RHEA:52636"/>
        <dbReference type="Rhea" id="RHEA-COMP:11370"/>
        <dbReference type="Rhea" id="RHEA-COMP:13315"/>
        <dbReference type="ChEBI" id="CHEBI:15379"/>
        <dbReference type="ChEBI" id="CHEBI:16526"/>
        <dbReference type="ChEBI" id="CHEBI:16810"/>
        <dbReference type="ChEBI" id="CHEBI:30031"/>
        <dbReference type="ChEBI" id="CHEBI:85454"/>
        <dbReference type="ChEBI" id="CHEBI:136731"/>
        <dbReference type="EC" id="1.14.11.80"/>
    </reaction>
</comment>
<evidence type="ECO:0000256" key="12">
    <source>
        <dbReference type="ARBA" id="ARBA00023004"/>
    </source>
</evidence>
<feature type="region of interest" description="Disordered" evidence="19">
    <location>
        <begin position="2049"/>
        <end position="2096"/>
    </location>
</feature>
<feature type="compositionally biased region" description="Basic and acidic residues" evidence="19">
    <location>
        <begin position="1645"/>
        <end position="1658"/>
    </location>
</feature>
<evidence type="ECO:0000256" key="16">
    <source>
        <dbReference type="ARBA" id="ARBA00049431"/>
    </source>
</evidence>
<dbReference type="GO" id="GO:0141166">
    <property type="term" value="P:chromosomal 5-methylcytosine DNA demethylation pathway"/>
    <property type="evidence" value="ECO:0007669"/>
    <property type="project" value="UniProtKB-UniRule"/>
</dbReference>
<dbReference type="SMART" id="SM01333">
    <property type="entry name" value="Tet_JBP"/>
    <property type="match status" value="1"/>
</dbReference>
<feature type="compositionally biased region" description="Basic and acidic residues" evidence="19">
    <location>
        <begin position="167"/>
        <end position="176"/>
    </location>
</feature>
<evidence type="ECO:0000256" key="11">
    <source>
        <dbReference type="ARBA" id="ARBA00023002"/>
    </source>
</evidence>
<reference evidence="21" key="2">
    <citation type="submission" date="2025-08" db="UniProtKB">
        <authorList>
            <consortium name="Ensembl"/>
        </authorList>
    </citation>
    <scope>IDENTIFICATION</scope>
</reference>
<dbReference type="GO" id="GO:0040029">
    <property type="term" value="P:epigenetic regulation of gene expression"/>
    <property type="evidence" value="ECO:0007669"/>
    <property type="project" value="InterPro"/>
</dbReference>
<comment type="cofactor">
    <cofactor evidence="18">
        <name>Zn(2+)</name>
        <dbReference type="ChEBI" id="CHEBI:29105"/>
    </cofactor>
    <text evidence="18">The zinc ions have a structural role.</text>
</comment>
<feature type="compositionally biased region" description="Polar residues" evidence="19">
    <location>
        <begin position="1105"/>
        <end position="1147"/>
    </location>
</feature>
<gene>
    <name evidence="21" type="primary">TET3</name>
    <name evidence="21" type="synonym">tet3</name>
</gene>
<evidence type="ECO:0000256" key="1">
    <source>
        <dbReference type="ARBA" id="ARBA00004123"/>
    </source>
</evidence>
<evidence type="ECO:0000256" key="14">
    <source>
        <dbReference type="ARBA" id="ARBA00023242"/>
    </source>
</evidence>
<feature type="domain" description="CXXC-type" evidence="20">
    <location>
        <begin position="76"/>
        <end position="117"/>
    </location>
</feature>
<evidence type="ECO:0000256" key="13">
    <source>
        <dbReference type="ARBA" id="ARBA00023125"/>
    </source>
</evidence>
<dbReference type="InterPro" id="IPR002857">
    <property type="entry name" value="Znf_CXXC"/>
</dbReference>
<keyword evidence="6 18" id="KW-0479">Metal-binding</keyword>
<evidence type="ECO:0000259" key="20">
    <source>
        <dbReference type="PROSITE" id="PS51058"/>
    </source>
</evidence>
<dbReference type="PANTHER" id="PTHR23358">
    <property type="entry name" value="METHYLCYTOSINE DIOXYGENASE TET"/>
    <property type="match status" value="1"/>
</dbReference>
<feature type="region of interest" description="Disordered" evidence="19">
    <location>
        <begin position="1072"/>
        <end position="1156"/>
    </location>
</feature>
<evidence type="ECO:0000313" key="21">
    <source>
        <dbReference type="Ensembl" id="ENSECRP00000000402.1"/>
    </source>
</evidence>
<dbReference type="Proteomes" id="UP000694620">
    <property type="component" value="Chromosome 1"/>
</dbReference>
<organism evidence="21 22">
    <name type="scientific">Erpetoichthys calabaricus</name>
    <name type="common">Rope fish</name>
    <name type="synonym">Calamoichthys calabaricus</name>
    <dbReference type="NCBI Taxonomy" id="27687"/>
    <lineage>
        <taxon>Eukaryota</taxon>
        <taxon>Metazoa</taxon>
        <taxon>Chordata</taxon>
        <taxon>Craniata</taxon>
        <taxon>Vertebrata</taxon>
        <taxon>Euteleostomi</taxon>
        <taxon>Actinopterygii</taxon>
        <taxon>Polypteriformes</taxon>
        <taxon>Polypteridae</taxon>
        <taxon>Erpetoichthys</taxon>
    </lineage>
</organism>
<keyword evidence="14" id="KW-0539">Nucleus</keyword>
<dbReference type="GO" id="GO:0005694">
    <property type="term" value="C:chromosome"/>
    <property type="evidence" value="ECO:0007669"/>
    <property type="project" value="UniProtKB-SubCell"/>
</dbReference>
<comment type="similarity">
    <text evidence="3 18">Belongs to the TET family.</text>
</comment>
<dbReference type="GO" id="GO:0003677">
    <property type="term" value="F:DNA binding"/>
    <property type="evidence" value="ECO:0007669"/>
    <property type="project" value="InterPro"/>
</dbReference>
<evidence type="ECO:0000256" key="10">
    <source>
        <dbReference type="ARBA" id="ARBA00022964"/>
    </source>
</evidence>
<keyword evidence="22" id="KW-1185">Reference proteome</keyword>
<feature type="compositionally biased region" description="Basic and acidic residues" evidence="19">
    <location>
        <begin position="1597"/>
        <end position="1628"/>
    </location>
</feature>
<feature type="compositionally biased region" description="Basic and acidic residues" evidence="19">
    <location>
        <begin position="1007"/>
        <end position="1024"/>
    </location>
</feature>
<dbReference type="GO" id="GO:0005634">
    <property type="term" value="C:nucleus"/>
    <property type="evidence" value="ECO:0007669"/>
    <property type="project" value="UniProtKB-UniRule"/>
</dbReference>
<keyword evidence="4" id="KW-0158">Chromosome</keyword>
<feature type="region of interest" description="Disordered" evidence="19">
    <location>
        <begin position="2211"/>
        <end position="2238"/>
    </location>
</feature>
<comment type="subcellular location">
    <subcellularLocation>
        <location evidence="2">Chromosome</location>
    </subcellularLocation>
    <subcellularLocation>
        <location evidence="1">Nucleus</location>
    </subcellularLocation>
</comment>
<comment type="function">
    <text evidence="18">Dioxygenase that catalyzes the conversion of the modified genomic base 5-methylcytosine (5mC) into 5-hydroxymethylcytosine (5hmC) and plays a key role in epigenetic chromatin reprogramming during embryonic development.</text>
</comment>
<evidence type="ECO:0000256" key="17">
    <source>
        <dbReference type="PROSITE-ProRule" id="PRU00509"/>
    </source>
</evidence>
<feature type="region of interest" description="Disordered" evidence="19">
    <location>
        <begin position="1840"/>
        <end position="1983"/>
    </location>
</feature>